<keyword evidence="3" id="KW-1185">Reference proteome</keyword>
<organism evidence="2 3">
    <name type="scientific">Robertmurraya kyonggiensis</name>
    <dbReference type="NCBI Taxonomy" id="1037680"/>
    <lineage>
        <taxon>Bacteria</taxon>
        <taxon>Bacillati</taxon>
        <taxon>Bacillota</taxon>
        <taxon>Bacilli</taxon>
        <taxon>Bacillales</taxon>
        <taxon>Bacillaceae</taxon>
        <taxon>Robertmurraya</taxon>
    </lineage>
</organism>
<dbReference type="PROSITE" id="PS51186">
    <property type="entry name" value="GNAT"/>
    <property type="match status" value="1"/>
</dbReference>
<reference evidence="2 3" key="1">
    <citation type="journal article" date="2011" name="J. Microbiol.">
        <title>Bacillus kyonggiensis sp. nov., isolated from soil of a lettuce field.</title>
        <authorList>
            <person name="Dong K."/>
            <person name="Lee S."/>
        </authorList>
    </citation>
    <scope>NUCLEOTIDE SEQUENCE [LARGE SCALE GENOMIC DNA]</scope>
    <source>
        <strain evidence="2 3">NB22</strain>
    </source>
</reference>
<gene>
    <name evidence="2" type="ORF">FA727_05485</name>
</gene>
<dbReference type="Proteomes" id="UP000307756">
    <property type="component" value="Unassembled WGS sequence"/>
</dbReference>
<dbReference type="SUPFAM" id="SSF55729">
    <property type="entry name" value="Acyl-CoA N-acyltransferases (Nat)"/>
    <property type="match status" value="1"/>
</dbReference>
<evidence type="ECO:0000313" key="3">
    <source>
        <dbReference type="Proteomes" id="UP000307756"/>
    </source>
</evidence>
<proteinExistence type="predicted"/>
<dbReference type="RefSeq" id="WP_136829745.1">
    <property type="nucleotide sequence ID" value="NZ_SWBM01000001.1"/>
</dbReference>
<dbReference type="GO" id="GO:0016747">
    <property type="term" value="F:acyltransferase activity, transferring groups other than amino-acyl groups"/>
    <property type="evidence" value="ECO:0007669"/>
    <property type="project" value="InterPro"/>
</dbReference>
<dbReference type="InterPro" id="IPR000182">
    <property type="entry name" value="GNAT_dom"/>
</dbReference>
<dbReference type="OrthoDB" id="9805924at2"/>
<protein>
    <submittedName>
        <fullName evidence="2">GNAT family N-acetyltransferase</fullName>
    </submittedName>
</protein>
<dbReference type="InterPro" id="IPR016181">
    <property type="entry name" value="Acyl_CoA_acyltransferase"/>
</dbReference>
<feature type="domain" description="N-acetyltransferase" evidence="1">
    <location>
        <begin position="2"/>
        <end position="142"/>
    </location>
</feature>
<keyword evidence="2" id="KW-0808">Transferase</keyword>
<accession>A0A4V5P531</accession>
<dbReference type="CDD" id="cd04301">
    <property type="entry name" value="NAT_SF"/>
    <property type="match status" value="1"/>
</dbReference>
<dbReference type="Gene3D" id="3.40.630.30">
    <property type="match status" value="1"/>
</dbReference>
<comment type="caution">
    <text evidence="2">The sequence shown here is derived from an EMBL/GenBank/DDBJ whole genome shotgun (WGS) entry which is preliminary data.</text>
</comment>
<dbReference type="Pfam" id="PF00583">
    <property type="entry name" value="Acetyltransf_1"/>
    <property type="match status" value="1"/>
</dbReference>
<evidence type="ECO:0000259" key="1">
    <source>
        <dbReference type="PROSITE" id="PS51186"/>
    </source>
</evidence>
<evidence type="ECO:0000313" key="2">
    <source>
        <dbReference type="EMBL" id="TKC19000.1"/>
    </source>
</evidence>
<dbReference type="EMBL" id="SWBM01000001">
    <property type="protein sequence ID" value="TKC19000.1"/>
    <property type="molecule type" value="Genomic_DNA"/>
</dbReference>
<sequence>MVEIKELKIEKEWKEAFPVMKQLRTHLNEDQFVELVKEAVEKESYKIAALYDNEKIVAATGFMPMITLYNGKFIWVCDLVTDSESRSKGYGEALLNYVHSWSKENGYDIVSLSSGLQRTNAHRFYENKMNYDKVSYVFLKRI</sequence>
<dbReference type="AlphaFoldDB" id="A0A4V5P531"/>
<name>A0A4V5P531_9BACI</name>